<keyword evidence="5" id="KW-0804">Transcription</keyword>
<dbReference type="InterPro" id="IPR014284">
    <property type="entry name" value="RNA_pol_sigma-70_dom"/>
</dbReference>
<evidence type="ECO:0000256" key="2">
    <source>
        <dbReference type="ARBA" id="ARBA00023015"/>
    </source>
</evidence>
<comment type="caution">
    <text evidence="9">The sequence shown here is derived from an EMBL/GenBank/DDBJ whole genome shotgun (WGS) entry which is preliminary data.</text>
</comment>
<evidence type="ECO:0000256" key="6">
    <source>
        <dbReference type="SAM" id="MobiDB-lite"/>
    </source>
</evidence>
<dbReference type="InterPro" id="IPR013325">
    <property type="entry name" value="RNA_pol_sigma_r2"/>
</dbReference>
<dbReference type="SUPFAM" id="SSF88946">
    <property type="entry name" value="Sigma2 domain of RNA polymerase sigma factors"/>
    <property type="match status" value="1"/>
</dbReference>
<evidence type="ECO:0000313" key="9">
    <source>
        <dbReference type="EMBL" id="TLM76712.1"/>
    </source>
</evidence>
<feature type="compositionally biased region" description="Basic and acidic residues" evidence="6">
    <location>
        <begin position="106"/>
        <end position="119"/>
    </location>
</feature>
<dbReference type="InterPro" id="IPR013249">
    <property type="entry name" value="RNA_pol_sigma70_r4_t2"/>
</dbReference>
<keyword evidence="10" id="KW-1185">Reference proteome</keyword>
<evidence type="ECO:0000256" key="3">
    <source>
        <dbReference type="ARBA" id="ARBA00023082"/>
    </source>
</evidence>
<dbReference type="NCBIfam" id="TIGR02937">
    <property type="entry name" value="sigma70-ECF"/>
    <property type="match status" value="1"/>
</dbReference>
<dbReference type="PANTHER" id="PTHR43133">
    <property type="entry name" value="RNA POLYMERASE ECF-TYPE SIGMA FACTO"/>
    <property type="match status" value="1"/>
</dbReference>
<reference evidence="9 10" key="1">
    <citation type="submission" date="2019-05" db="EMBL/GenBank/DDBJ databases">
        <title>Microbulbifer harenosus sp. nov., an alginate-degrading bacterium isolated from coastal sand.</title>
        <authorList>
            <person name="Huang H."/>
            <person name="Mo K."/>
            <person name="Bao S."/>
        </authorList>
    </citation>
    <scope>NUCLEOTIDE SEQUENCE [LARGE SCALE GENOMIC DNA]</scope>
    <source>
        <strain evidence="9 10">HB161719</strain>
    </source>
</reference>
<dbReference type="InterPro" id="IPR013324">
    <property type="entry name" value="RNA_pol_sigma_r3/r4-like"/>
</dbReference>
<organism evidence="9 10">
    <name type="scientific">Microbulbifer harenosus</name>
    <dbReference type="NCBI Taxonomy" id="2576840"/>
    <lineage>
        <taxon>Bacteria</taxon>
        <taxon>Pseudomonadati</taxon>
        <taxon>Pseudomonadota</taxon>
        <taxon>Gammaproteobacteria</taxon>
        <taxon>Cellvibrionales</taxon>
        <taxon>Microbulbiferaceae</taxon>
        <taxon>Microbulbifer</taxon>
    </lineage>
</organism>
<keyword evidence="2" id="KW-0805">Transcription regulation</keyword>
<dbReference type="EMBL" id="VANI01000012">
    <property type="protein sequence ID" value="TLM76712.1"/>
    <property type="molecule type" value="Genomic_DNA"/>
</dbReference>
<evidence type="ECO:0000313" key="10">
    <source>
        <dbReference type="Proteomes" id="UP000306791"/>
    </source>
</evidence>
<keyword evidence="3" id="KW-0731">Sigma factor</keyword>
<comment type="similarity">
    <text evidence="1">Belongs to the sigma-70 factor family. ECF subfamily.</text>
</comment>
<dbReference type="Gene3D" id="1.10.1740.10">
    <property type="match status" value="1"/>
</dbReference>
<dbReference type="SUPFAM" id="SSF88659">
    <property type="entry name" value="Sigma3 and sigma4 domains of RNA polymerase sigma factors"/>
    <property type="match status" value="1"/>
</dbReference>
<dbReference type="InterPro" id="IPR039425">
    <property type="entry name" value="RNA_pol_sigma-70-like"/>
</dbReference>
<proteinExistence type="inferred from homology"/>
<feature type="domain" description="RNA polymerase sigma-70 region 2" evidence="7">
    <location>
        <begin position="37"/>
        <end position="105"/>
    </location>
</feature>
<dbReference type="Proteomes" id="UP000306791">
    <property type="component" value="Unassembled WGS sequence"/>
</dbReference>
<keyword evidence="4" id="KW-0238">DNA-binding</keyword>
<gene>
    <name evidence="9" type="ORF">FDY93_12155</name>
</gene>
<feature type="domain" description="RNA polymerase sigma factor 70 region 4 type 2" evidence="8">
    <location>
        <begin position="137"/>
        <end position="189"/>
    </location>
</feature>
<dbReference type="PANTHER" id="PTHR43133:SF8">
    <property type="entry name" value="RNA POLYMERASE SIGMA FACTOR HI_1459-RELATED"/>
    <property type="match status" value="1"/>
</dbReference>
<feature type="region of interest" description="Disordered" evidence="6">
    <location>
        <begin position="106"/>
        <end position="127"/>
    </location>
</feature>
<dbReference type="Gene3D" id="1.10.10.10">
    <property type="entry name" value="Winged helix-like DNA-binding domain superfamily/Winged helix DNA-binding domain"/>
    <property type="match status" value="1"/>
</dbReference>
<dbReference type="InterPro" id="IPR036388">
    <property type="entry name" value="WH-like_DNA-bd_sf"/>
</dbReference>
<sequence length="197" mass="22797">MRSFKLRNFRSGAALRLVEPSPVADACRENSAFIEALYSEYHSALGHYVTRMLPGGREEAETILQETYIKLLRLQDLQPLRENPRAYLYTVATNLVRDSLRRQLRRRADQHESFDEQDHASSQVSPQGSAEWQQSLQQLKQSLLRLKPVTRKVFLLSRFEEMTYPEVAAALSISTRSVERHMSTALKHLQQELNELL</sequence>
<evidence type="ECO:0000256" key="4">
    <source>
        <dbReference type="ARBA" id="ARBA00023125"/>
    </source>
</evidence>
<dbReference type="RefSeq" id="WP_138236030.1">
    <property type="nucleotide sequence ID" value="NZ_CP185860.1"/>
</dbReference>
<evidence type="ECO:0000256" key="5">
    <source>
        <dbReference type="ARBA" id="ARBA00023163"/>
    </source>
</evidence>
<evidence type="ECO:0000259" key="7">
    <source>
        <dbReference type="Pfam" id="PF04542"/>
    </source>
</evidence>
<dbReference type="Pfam" id="PF08281">
    <property type="entry name" value="Sigma70_r4_2"/>
    <property type="match status" value="1"/>
</dbReference>
<accession>A0ABY2UGB2</accession>
<protein>
    <submittedName>
        <fullName evidence="9">RNA polymerase sigma factor</fullName>
    </submittedName>
</protein>
<evidence type="ECO:0000256" key="1">
    <source>
        <dbReference type="ARBA" id="ARBA00010641"/>
    </source>
</evidence>
<dbReference type="InterPro" id="IPR007627">
    <property type="entry name" value="RNA_pol_sigma70_r2"/>
</dbReference>
<evidence type="ECO:0000259" key="8">
    <source>
        <dbReference type="Pfam" id="PF08281"/>
    </source>
</evidence>
<name>A0ABY2UGB2_9GAMM</name>
<dbReference type="Pfam" id="PF04542">
    <property type="entry name" value="Sigma70_r2"/>
    <property type="match status" value="1"/>
</dbReference>